<dbReference type="InterPro" id="IPR011051">
    <property type="entry name" value="RmlC_Cupin_sf"/>
</dbReference>
<evidence type="ECO:0000313" key="1">
    <source>
        <dbReference type="EMBL" id="ENX34126.1"/>
    </source>
</evidence>
<dbReference type="InterPro" id="IPR014710">
    <property type="entry name" value="RmlC-like_jellyroll"/>
</dbReference>
<dbReference type="PATRIC" id="fig|1217695.3.peg.2719"/>
<dbReference type="Gene3D" id="2.60.120.10">
    <property type="entry name" value="Jelly Rolls"/>
    <property type="match status" value="1"/>
</dbReference>
<name>N9QVR8_9GAMM</name>
<proteinExistence type="predicted"/>
<dbReference type="RefSeq" id="WP_005275261.1">
    <property type="nucleotide sequence ID" value="NZ_KB850195.1"/>
</dbReference>
<protein>
    <recommendedName>
        <fullName evidence="3">Cupin domain-containing protein</fullName>
    </recommendedName>
</protein>
<accession>N9QVR8</accession>
<dbReference type="Proteomes" id="UP000013009">
    <property type="component" value="Unassembled WGS sequence"/>
</dbReference>
<dbReference type="EMBL" id="APRZ01000017">
    <property type="protein sequence ID" value="ENX34126.1"/>
    <property type="molecule type" value="Genomic_DNA"/>
</dbReference>
<dbReference type="HOGENOM" id="CLU_2079651_0_0_6"/>
<keyword evidence="2" id="KW-1185">Reference proteome</keyword>
<sequence length="117" mass="13065">MQPINISKQVGSKKLFENEKVVLWDFELDVGAETQLHTHERSYVWYTIQGSSLQVLDKDGRDCGTLEVPTGSVFELNVENDVIEVISQVGQGAKVPATHTAKNVGSSIYREILVEFK</sequence>
<comment type="caution">
    <text evidence="1">The sequence shown here is derived from an EMBL/GenBank/DDBJ whole genome shotgun (WGS) entry which is preliminary data.</text>
</comment>
<reference evidence="1 2" key="1">
    <citation type="submission" date="2013-02" db="EMBL/GenBank/DDBJ databases">
        <title>The Genome Sequence of Acinetobacter sp. NIPH 1859.</title>
        <authorList>
            <consortium name="The Broad Institute Genome Sequencing Platform"/>
            <consortium name="The Broad Institute Genome Sequencing Center for Infectious Disease"/>
            <person name="Cerqueira G."/>
            <person name="Feldgarden M."/>
            <person name="Courvalin P."/>
            <person name="Perichon B."/>
            <person name="Grillot-Courvalin C."/>
            <person name="Clermont D."/>
            <person name="Rocha E."/>
            <person name="Yoon E.-J."/>
            <person name="Nemec A."/>
            <person name="Walker B."/>
            <person name="Young S.K."/>
            <person name="Zeng Q."/>
            <person name="Gargeya S."/>
            <person name="Fitzgerald M."/>
            <person name="Haas B."/>
            <person name="Abouelleil A."/>
            <person name="Alvarado L."/>
            <person name="Arachchi H.M."/>
            <person name="Berlin A.M."/>
            <person name="Chapman S.B."/>
            <person name="Dewar J."/>
            <person name="Goldberg J."/>
            <person name="Griggs A."/>
            <person name="Gujja S."/>
            <person name="Hansen M."/>
            <person name="Howarth C."/>
            <person name="Imamovic A."/>
            <person name="Larimer J."/>
            <person name="McCowan C."/>
            <person name="Murphy C."/>
            <person name="Neiman D."/>
            <person name="Pearson M."/>
            <person name="Priest M."/>
            <person name="Roberts A."/>
            <person name="Saif S."/>
            <person name="Shea T."/>
            <person name="Sisk P."/>
            <person name="Sykes S."/>
            <person name="Wortman J."/>
            <person name="Nusbaum C."/>
            <person name="Birren B."/>
        </authorList>
    </citation>
    <scope>NUCLEOTIDE SEQUENCE [LARGE SCALE GENOMIC DNA]</scope>
    <source>
        <strain evidence="1 2">NIPH 1859</strain>
    </source>
</reference>
<dbReference type="OrthoDB" id="9800684at2"/>
<dbReference type="SUPFAM" id="SSF51182">
    <property type="entry name" value="RmlC-like cupins"/>
    <property type="match status" value="1"/>
</dbReference>
<evidence type="ECO:0008006" key="3">
    <source>
        <dbReference type="Google" id="ProtNLM"/>
    </source>
</evidence>
<gene>
    <name evidence="1" type="ORF">F889_02790</name>
</gene>
<evidence type="ECO:0000313" key="2">
    <source>
        <dbReference type="Proteomes" id="UP000013009"/>
    </source>
</evidence>
<organism evidence="1 2">
    <name type="scientific">Acinetobacter colistiniresistens</name>
    <dbReference type="NCBI Taxonomy" id="280145"/>
    <lineage>
        <taxon>Bacteria</taxon>
        <taxon>Pseudomonadati</taxon>
        <taxon>Pseudomonadota</taxon>
        <taxon>Gammaproteobacteria</taxon>
        <taxon>Moraxellales</taxon>
        <taxon>Moraxellaceae</taxon>
        <taxon>Acinetobacter</taxon>
    </lineage>
</organism>
<dbReference type="AlphaFoldDB" id="N9QVR8"/>